<keyword evidence="2" id="KW-0813">Transport</keyword>
<dbReference type="InterPro" id="IPR003593">
    <property type="entry name" value="AAA+_ATPase"/>
</dbReference>
<dbReference type="GO" id="GO:0005524">
    <property type="term" value="F:ATP binding"/>
    <property type="evidence" value="ECO:0007669"/>
    <property type="project" value="UniProtKB-KW"/>
</dbReference>
<evidence type="ECO:0000256" key="3">
    <source>
        <dbReference type="ARBA" id="ARBA00022741"/>
    </source>
</evidence>
<name>A0AAE2VYP8_9RHOB</name>
<reference evidence="6 7" key="1">
    <citation type="submission" date="2021-01" db="EMBL/GenBank/DDBJ databases">
        <title>Diatom-associated Roseobacters Show Island Model of Population Structure.</title>
        <authorList>
            <person name="Qu L."/>
            <person name="Feng X."/>
            <person name="Chen Y."/>
            <person name="Li L."/>
            <person name="Wang X."/>
            <person name="Hu Z."/>
            <person name="Wang H."/>
            <person name="Luo H."/>
        </authorList>
    </citation>
    <scope>NUCLEOTIDE SEQUENCE [LARGE SCALE GENOMIC DNA]</scope>
    <source>
        <strain evidence="6 7">TR60-84</strain>
    </source>
</reference>
<evidence type="ECO:0000313" key="6">
    <source>
        <dbReference type="EMBL" id="MBM1713857.1"/>
    </source>
</evidence>
<dbReference type="Gene3D" id="3.40.50.300">
    <property type="entry name" value="P-loop containing nucleotide triphosphate hydrolases"/>
    <property type="match status" value="1"/>
</dbReference>
<evidence type="ECO:0000256" key="1">
    <source>
        <dbReference type="ARBA" id="ARBA00005417"/>
    </source>
</evidence>
<dbReference type="SUPFAM" id="SSF52540">
    <property type="entry name" value="P-loop containing nucleoside triphosphate hydrolases"/>
    <property type="match status" value="1"/>
</dbReference>
<dbReference type="PANTHER" id="PTHR42788">
    <property type="entry name" value="TAURINE IMPORT ATP-BINDING PROTEIN-RELATED"/>
    <property type="match status" value="1"/>
</dbReference>
<dbReference type="Pfam" id="PF00005">
    <property type="entry name" value="ABC_tran"/>
    <property type="match status" value="1"/>
</dbReference>
<sequence length="244" mass="26460">MTPSPGISIKGRHYINDDLLFNVDLDIPGGQWTCLLGRSGVGKSTILRLILGLETGGRFDGTIRATDGAAIDGRISYMAQSDLMLPWLTVLDNVLIGARLRGEPLNKDRASDLLHRVGLSGHSDQKPTTLSGGMRQRAALARTLFEDRPVVFLDEPFSALDAGTRADMQELAAELLVGRTVLLVTHDPAEAARLAHQISVMSAQRTQNWPVPPTKVLRDINAPETLTCQAKLLAYLRGAPHEVA</sequence>
<gene>
    <name evidence="6" type="ORF">JQV55_09810</name>
</gene>
<comment type="caution">
    <text evidence="6">The sequence shown here is derived from an EMBL/GenBank/DDBJ whole genome shotgun (WGS) entry which is preliminary data.</text>
</comment>
<accession>A0AAE2VYP8</accession>
<protein>
    <submittedName>
        <fullName evidence="6">ABC transporter ATP-binding protein</fullName>
    </submittedName>
</protein>
<dbReference type="EMBL" id="JAFBRM010000002">
    <property type="protein sequence ID" value="MBM1713857.1"/>
    <property type="molecule type" value="Genomic_DNA"/>
</dbReference>
<keyword evidence="4 6" id="KW-0067">ATP-binding</keyword>
<evidence type="ECO:0000256" key="4">
    <source>
        <dbReference type="ARBA" id="ARBA00022840"/>
    </source>
</evidence>
<comment type="similarity">
    <text evidence="1">Belongs to the ABC transporter superfamily.</text>
</comment>
<dbReference type="RefSeq" id="WP_203242133.1">
    <property type="nucleotide sequence ID" value="NZ_JAFBRH010000002.1"/>
</dbReference>
<dbReference type="AlphaFoldDB" id="A0AAE2VYP8"/>
<evidence type="ECO:0000313" key="7">
    <source>
        <dbReference type="Proteomes" id="UP000732193"/>
    </source>
</evidence>
<feature type="domain" description="ABC transporter" evidence="5">
    <location>
        <begin position="2"/>
        <end position="228"/>
    </location>
</feature>
<keyword evidence="7" id="KW-1185">Reference proteome</keyword>
<dbReference type="PROSITE" id="PS00211">
    <property type="entry name" value="ABC_TRANSPORTER_1"/>
    <property type="match status" value="1"/>
</dbReference>
<proteinExistence type="inferred from homology"/>
<dbReference type="SMART" id="SM00382">
    <property type="entry name" value="AAA"/>
    <property type="match status" value="1"/>
</dbReference>
<organism evidence="6 7">
    <name type="scientific">Sulfitobacter geojensis</name>
    <dbReference type="NCBI Taxonomy" id="1342299"/>
    <lineage>
        <taxon>Bacteria</taxon>
        <taxon>Pseudomonadati</taxon>
        <taxon>Pseudomonadota</taxon>
        <taxon>Alphaproteobacteria</taxon>
        <taxon>Rhodobacterales</taxon>
        <taxon>Roseobacteraceae</taxon>
        <taxon>Sulfitobacter</taxon>
    </lineage>
</organism>
<dbReference type="InterPro" id="IPR027417">
    <property type="entry name" value="P-loop_NTPase"/>
</dbReference>
<dbReference type="InterPro" id="IPR003439">
    <property type="entry name" value="ABC_transporter-like_ATP-bd"/>
</dbReference>
<keyword evidence="3" id="KW-0547">Nucleotide-binding</keyword>
<dbReference type="InterPro" id="IPR050166">
    <property type="entry name" value="ABC_transporter_ATP-bind"/>
</dbReference>
<dbReference type="InterPro" id="IPR017871">
    <property type="entry name" value="ABC_transporter-like_CS"/>
</dbReference>
<dbReference type="Proteomes" id="UP000732193">
    <property type="component" value="Unassembled WGS sequence"/>
</dbReference>
<evidence type="ECO:0000259" key="5">
    <source>
        <dbReference type="PROSITE" id="PS50893"/>
    </source>
</evidence>
<dbReference type="PANTHER" id="PTHR42788:SF19">
    <property type="entry name" value="ALIPHATIC SULFONATES IMPORT ATP-BINDING PROTEIN SSUB 2"/>
    <property type="match status" value="1"/>
</dbReference>
<dbReference type="GO" id="GO:0016887">
    <property type="term" value="F:ATP hydrolysis activity"/>
    <property type="evidence" value="ECO:0007669"/>
    <property type="project" value="InterPro"/>
</dbReference>
<dbReference type="PROSITE" id="PS50893">
    <property type="entry name" value="ABC_TRANSPORTER_2"/>
    <property type="match status" value="1"/>
</dbReference>
<evidence type="ECO:0000256" key="2">
    <source>
        <dbReference type="ARBA" id="ARBA00022448"/>
    </source>
</evidence>